<dbReference type="Proteomes" id="UP001565236">
    <property type="component" value="Unassembled WGS sequence"/>
</dbReference>
<dbReference type="RefSeq" id="WP_369943045.1">
    <property type="nucleotide sequence ID" value="NZ_JBCLUF010000041.1"/>
</dbReference>
<comment type="caution">
    <text evidence="1">The sequence shown here is derived from an EMBL/GenBank/DDBJ whole genome shotgun (WGS) entry which is preliminary data.</text>
</comment>
<reference evidence="1 2" key="1">
    <citation type="submission" date="2024-03" db="EMBL/GenBank/DDBJ databases">
        <title>Mouse gut bacterial collection (mGBC) of GemPharmatech.</title>
        <authorList>
            <person name="He Y."/>
            <person name="Dong L."/>
            <person name="Wu D."/>
            <person name="Gao X."/>
            <person name="Lin Z."/>
        </authorList>
    </citation>
    <scope>NUCLEOTIDE SEQUENCE [LARGE SCALE GENOMIC DNA]</scope>
    <source>
        <strain evidence="1 2">15-30</strain>
    </source>
</reference>
<proteinExistence type="predicted"/>
<evidence type="ECO:0000313" key="1">
    <source>
        <dbReference type="EMBL" id="MEY8663042.1"/>
    </source>
</evidence>
<protein>
    <submittedName>
        <fullName evidence="1">Uncharacterized protein</fullName>
    </submittedName>
</protein>
<keyword evidence="2" id="KW-1185">Reference proteome</keyword>
<sequence length="79" mass="9684">MLKKSFLRKCLTQPDPQKTLFQVLSRREEIFLNVDNKLVAKLDDDRKLHKMLKTLLRMKPKNNRREIINIDQHNYRIFF</sequence>
<organism evidence="1 2">
    <name type="scientific">Ligilactobacillus faecis</name>
    <dbReference type="NCBI Taxonomy" id="762833"/>
    <lineage>
        <taxon>Bacteria</taxon>
        <taxon>Bacillati</taxon>
        <taxon>Bacillota</taxon>
        <taxon>Bacilli</taxon>
        <taxon>Lactobacillales</taxon>
        <taxon>Lactobacillaceae</taxon>
        <taxon>Ligilactobacillus</taxon>
    </lineage>
</organism>
<evidence type="ECO:0000313" key="2">
    <source>
        <dbReference type="Proteomes" id="UP001565236"/>
    </source>
</evidence>
<accession>A0ABV4DUB6</accession>
<dbReference type="EMBL" id="JBCLUF010000041">
    <property type="protein sequence ID" value="MEY8663042.1"/>
    <property type="molecule type" value="Genomic_DNA"/>
</dbReference>
<gene>
    <name evidence="1" type="ORF">AALT52_09105</name>
</gene>
<name>A0ABV4DUB6_9LACO</name>